<feature type="region of interest" description="Disordered" evidence="7">
    <location>
        <begin position="218"/>
        <end position="241"/>
    </location>
</feature>
<feature type="domain" description="R" evidence="9">
    <location>
        <begin position="251"/>
        <end position="268"/>
    </location>
</feature>
<dbReference type="InterPro" id="IPR017887">
    <property type="entry name" value="TF_TCP_subgr"/>
</dbReference>
<dbReference type="PANTHER" id="PTHR31072:SF226">
    <property type="entry name" value="TRANSCRIPTION FACTOR TCP18"/>
    <property type="match status" value="1"/>
</dbReference>
<keyword evidence="2" id="KW-0217">Developmental protein</keyword>
<sequence length="363" mass="40638">MYPPSNNNCNYSPLLSSLFHNIPSPSIHYEHELFFQTYHDHFLEQFPLIEDQSLDILVSNPSNCTDSVKIPYNTATVTSNYIQGNEDGVEGCENKRDDMMSSRISIMRGRIQKNKKSSNKDRHSKINTARGPRDRRMRLSIDAARKFFDLQDLLGFDKASKTVEWLLNKSDEAVEELAKGNGGAVPHMSCTSTTAGVGAICASNSISECEVISAGTDEFSSNAKRGPSSNKEKKKRAKTACSRAAFDPLTRESRNQARARARERTNIKKGLIGKSKANMANWRPLKNGTNMDHSPYGEAQVEELTSHQEKQPLGVKENNTGDCNLMVNESWNPFSNFNCQQNAGISHEPQFADFQFCGKLWEV</sequence>
<feature type="region of interest" description="Disordered" evidence="7">
    <location>
        <begin position="111"/>
        <end position="135"/>
    </location>
</feature>
<keyword evidence="11" id="KW-1185">Reference proteome</keyword>
<dbReference type="GO" id="GO:0043565">
    <property type="term" value="F:sequence-specific DNA binding"/>
    <property type="evidence" value="ECO:0007669"/>
    <property type="project" value="TreeGrafter"/>
</dbReference>
<keyword evidence="3" id="KW-0805">Transcription regulation</keyword>
<dbReference type="Pfam" id="PF03634">
    <property type="entry name" value="TCP"/>
    <property type="match status" value="1"/>
</dbReference>
<dbReference type="GO" id="GO:2000032">
    <property type="term" value="P:regulation of secondary shoot formation"/>
    <property type="evidence" value="ECO:0007669"/>
    <property type="project" value="TreeGrafter"/>
</dbReference>
<evidence type="ECO:0000256" key="4">
    <source>
        <dbReference type="ARBA" id="ARBA00023125"/>
    </source>
</evidence>
<evidence type="ECO:0000256" key="6">
    <source>
        <dbReference type="ARBA" id="ARBA00023242"/>
    </source>
</evidence>
<keyword evidence="4" id="KW-0238">DNA-binding</keyword>
<gene>
    <name evidence="10" type="ORF">K7X08_031618</name>
</gene>
<comment type="caution">
    <text evidence="10">The sequence shown here is derived from an EMBL/GenBank/DDBJ whole genome shotgun (WGS) entry which is preliminary data.</text>
</comment>
<name>A0A9Q1RMW6_9SOLA</name>
<dbReference type="GO" id="GO:0003700">
    <property type="term" value="F:DNA-binding transcription factor activity"/>
    <property type="evidence" value="ECO:0007669"/>
    <property type="project" value="InterPro"/>
</dbReference>
<evidence type="ECO:0000256" key="1">
    <source>
        <dbReference type="ARBA" id="ARBA00004123"/>
    </source>
</evidence>
<dbReference type="GO" id="GO:0005634">
    <property type="term" value="C:nucleus"/>
    <property type="evidence" value="ECO:0007669"/>
    <property type="project" value="UniProtKB-SubCell"/>
</dbReference>
<dbReference type="EMBL" id="JAJAGQ010000005">
    <property type="protein sequence ID" value="KAJ8563166.1"/>
    <property type="molecule type" value="Genomic_DNA"/>
</dbReference>
<feature type="compositionally biased region" description="Basic residues" evidence="7">
    <location>
        <begin position="111"/>
        <end position="125"/>
    </location>
</feature>
<dbReference type="PROSITE" id="PS51370">
    <property type="entry name" value="R"/>
    <property type="match status" value="1"/>
</dbReference>
<evidence type="ECO:0000256" key="5">
    <source>
        <dbReference type="ARBA" id="ARBA00023163"/>
    </source>
</evidence>
<keyword evidence="5" id="KW-0804">Transcription</keyword>
<proteinExistence type="predicted"/>
<evidence type="ECO:0000256" key="2">
    <source>
        <dbReference type="ARBA" id="ARBA00022473"/>
    </source>
</evidence>
<dbReference type="Proteomes" id="UP001152561">
    <property type="component" value="Unassembled WGS sequence"/>
</dbReference>
<feature type="domain" description="TCP" evidence="8">
    <location>
        <begin position="119"/>
        <end position="177"/>
    </location>
</feature>
<feature type="compositionally biased region" description="Polar residues" evidence="7">
    <location>
        <begin position="218"/>
        <end position="229"/>
    </location>
</feature>
<evidence type="ECO:0000259" key="8">
    <source>
        <dbReference type="PROSITE" id="PS51369"/>
    </source>
</evidence>
<organism evidence="10 11">
    <name type="scientific">Anisodus acutangulus</name>
    <dbReference type="NCBI Taxonomy" id="402998"/>
    <lineage>
        <taxon>Eukaryota</taxon>
        <taxon>Viridiplantae</taxon>
        <taxon>Streptophyta</taxon>
        <taxon>Embryophyta</taxon>
        <taxon>Tracheophyta</taxon>
        <taxon>Spermatophyta</taxon>
        <taxon>Magnoliopsida</taxon>
        <taxon>eudicotyledons</taxon>
        <taxon>Gunneridae</taxon>
        <taxon>Pentapetalae</taxon>
        <taxon>asterids</taxon>
        <taxon>lamiids</taxon>
        <taxon>Solanales</taxon>
        <taxon>Solanaceae</taxon>
        <taxon>Solanoideae</taxon>
        <taxon>Hyoscyameae</taxon>
        <taxon>Anisodus</taxon>
    </lineage>
</organism>
<dbReference type="AlphaFoldDB" id="A0A9Q1RMW6"/>
<dbReference type="InterPro" id="IPR017888">
    <property type="entry name" value="CYC/TB1_R_domain"/>
</dbReference>
<evidence type="ECO:0000259" key="9">
    <source>
        <dbReference type="PROSITE" id="PS51370"/>
    </source>
</evidence>
<evidence type="ECO:0000256" key="3">
    <source>
        <dbReference type="ARBA" id="ARBA00023015"/>
    </source>
</evidence>
<accession>A0A9Q1RMW6</accession>
<dbReference type="PANTHER" id="PTHR31072">
    <property type="entry name" value="TRANSCRIPTION FACTOR TCP4-RELATED"/>
    <property type="match status" value="1"/>
</dbReference>
<evidence type="ECO:0000313" key="10">
    <source>
        <dbReference type="EMBL" id="KAJ8563166.1"/>
    </source>
</evidence>
<keyword evidence="6" id="KW-0539">Nucleus</keyword>
<reference evidence="11" key="1">
    <citation type="journal article" date="2023" name="Proc. Natl. Acad. Sci. U.S.A.">
        <title>Genomic and structural basis for evolution of tropane alkaloid biosynthesis.</title>
        <authorList>
            <person name="Wanga Y.-J."/>
            <person name="Taina T."/>
            <person name="Yua J.-Y."/>
            <person name="Lia J."/>
            <person name="Xua B."/>
            <person name="Chenc J."/>
            <person name="D'Auriad J.C."/>
            <person name="Huanga J.-P."/>
            <person name="Huanga S.-X."/>
        </authorList>
    </citation>
    <scope>NUCLEOTIDE SEQUENCE [LARGE SCALE GENOMIC DNA]</scope>
    <source>
        <strain evidence="11">cv. KIB-2019</strain>
    </source>
</reference>
<comment type="subcellular location">
    <subcellularLocation>
        <location evidence="1">Nucleus</location>
    </subcellularLocation>
</comment>
<dbReference type="OrthoDB" id="1896834at2759"/>
<dbReference type="PROSITE" id="PS51369">
    <property type="entry name" value="TCP"/>
    <property type="match status" value="1"/>
</dbReference>
<protein>
    <submittedName>
        <fullName evidence="10">Uncharacterized protein</fullName>
    </submittedName>
</protein>
<evidence type="ECO:0000313" key="11">
    <source>
        <dbReference type="Proteomes" id="UP001152561"/>
    </source>
</evidence>
<dbReference type="InterPro" id="IPR005333">
    <property type="entry name" value="Transcription_factor_TCP"/>
</dbReference>
<evidence type="ECO:0000256" key="7">
    <source>
        <dbReference type="SAM" id="MobiDB-lite"/>
    </source>
</evidence>